<feature type="active site" description="Proton donor/acceptor" evidence="9">
    <location>
        <position position="386"/>
    </location>
</feature>
<evidence type="ECO:0000313" key="13">
    <source>
        <dbReference type="Proteomes" id="UP000000598"/>
    </source>
</evidence>
<evidence type="ECO:0000256" key="4">
    <source>
        <dbReference type="ARBA" id="ARBA00022763"/>
    </source>
</evidence>
<sequence length="497" mass="56814">MGVRDTVRSHWATLGTKSDSKPVVPTTIGSGRNVSTAAPVAATAPVYSPFKVVKSVIFDGDSRQPDMFELNDVLSDPSLNEVWLFSFGFQINLIMSPIKDHVKVHIVGQLNTINSEQPISHYANLKVHRVDIPSPWGCHHSKIIFSFHQNGTMRMHVPSFNLSREEMNLVQQTVWTSPLLYEKSETVPKKKSRFEDELLEYLNSYSSYTSLYGLIASLKRYKWHVLDEQNCQFVYSTPYNGGLTQLKSCLRASGMKLHGDEEDDDLSFVNLFIQVSSMGNPFRKKFDLLQDVMIPYLYTDWFEKDGYDKKLKSKEYTTPFLAHSTLVWPTKTEIKECMTQGLSANWFFYKRSEQTERKVVPCLRKHVPLPTNATQSDKNRHMVPSHTKYYIQFTDENTLKRPDWILLTSHNLSQAAWGPSPLKKPTNYECGILYTTTMGRNKVRLTLASAQQPPGRTIGSRVPEDITVLPTVKVVTPYPLKFQRYSATDEPYTSVVQ</sequence>
<comment type="similarity">
    <text evidence="2">Belongs to the tyrosyl-DNA phosphodiesterase family.</text>
</comment>
<feature type="active site" description="Nucleophile" evidence="9">
    <location>
        <position position="140"/>
    </location>
</feature>
<dbReference type="SUPFAM" id="SSF56024">
    <property type="entry name" value="Phospholipase D/nuclease"/>
    <property type="match status" value="2"/>
</dbReference>
<keyword evidence="3" id="KW-0540">Nuclease</keyword>
<dbReference type="FunCoup" id="Q6CKM2">
    <property type="interactions" value="494"/>
</dbReference>
<evidence type="ECO:0000256" key="3">
    <source>
        <dbReference type="ARBA" id="ARBA00022722"/>
    </source>
</evidence>
<keyword evidence="6" id="KW-0269">Exonuclease</keyword>
<gene>
    <name evidence="12" type="ORF">KLLA0_F09625g</name>
</gene>
<dbReference type="PANTHER" id="PTHR12415">
    <property type="entry name" value="TYROSYL-DNA PHOSPHODIESTERASE 1"/>
    <property type="match status" value="1"/>
</dbReference>
<organism evidence="12 13">
    <name type="scientific">Kluyveromyces lactis (strain ATCC 8585 / CBS 2359 / DSM 70799 / NBRC 1267 / NRRL Y-1140 / WM37)</name>
    <name type="common">Yeast</name>
    <name type="synonym">Candida sphaerica</name>
    <dbReference type="NCBI Taxonomy" id="284590"/>
    <lineage>
        <taxon>Eukaryota</taxon>
        <taxon>Fungi</taxon>
        <taxon>Dikarya</taxon>
        <taxon>Ascomycota</taxon>
        <taxon>Saccharomycotina</taxon>
        <taxon>Saccharomycetes</taxon>
        <taxon>Saccharomycetales</taxon>
        <taxon>Saccharomycetaceae</taxon>
        <taxon>Kluyveromyces</taxon>
    </lineage>
</organism>
<dbReference type="EMBL" id="CR382126">
    <property type="protein sequence ID" value="CAG98225.1"/>
    <property type="molecule type" value="Genomic_DNA"/>
</dbReference>
<evidence type="ECO:0000256" key="10">
    <source>
        <dbReference type="PIRSR" id="PIRSR610347-2"/>
    </source>
</evidence>
<proteinExistence type="inferred from homology"/>
<evidence type="ECO:0000256" key="5">
    <source>
        <dbReference type="ARBA" id="ARBA00022801"/>
    </source>
</evidence>
<dbReference type="OMA" id="AHSKFYM"/>
<keyword evidence="13" id="KW-1185">Reference proteome</keyword>
<dbReference type="Gene3D" id="3.30.870.10">
    <property type="entry name" value="Endonuclease Chain A"/>
    <property type="match status" value="2"/>
</dbReference>
<feature type="binding site" evidence="10">
    <location>
        <position position="388"/>
    </location>
    <ligand>
        <name>substrate</name>
    </ligand>
</feature>
<dbReference type="Proteomes" id="UP000000598">
    <property type="component" value="Chromosome F"/>
</dbReference>
<dbReference type="AlphaFoldDB" id="Q6CKM2"/>
<evidence type="ECO:0000256" key="8">
    <source>
        <dbReference type="ARBA" id="ARBA00023242"/>
    </source>
</evidence>
<dbReference type="GO" id="GO:0004527">
    <property type="term" value="F:exonuclease activity"/>
    <property type="evidence" value="ECO:0007669"/>
    <property type="project" value="UniProtKB-KW"/>
</dbReference>
<keyword evidence="4" id="KW-0227">DNA damage</keyword>
<dbReference type="CDD" id="cd09194">
    <property type="entry name" value="PLDc_yTdp1_1"/>
    <property type="match status" value="1"/>
</dbReference>
<dbReference type="HOGENOM" id="CLU_010413_2_0_1"/>
<dbReference type="InterPro" id="IPR010347">
    <property type="entry name" value="Tdp1"/>
</dbReference>
<name>Q6CKM2_KLULA</name>
<dbReference type="PaxDb" id="284590-Q6CKM2"/>
<dbReference type="KEGG" id="kla:KLLA0_F09625g"/>
<reference evidence="12 13" key="1">
    <citation type="journal article" date="2004" name="Nature">
        <title>Genome evolution in yeasts.</title>
        <authorList>
            <consortium name="Genolevures"/>
            <person name="Dujon B."/>
            <person name="Sherman D."/>
            <person name="Fischer G."/>
            <person name="Durrens P."/>
            <person name="Casaregola S."/>
            <person name="Lafontaine I."/>
            <person name="de Montigny J."/>
            <person name="Marck C."/>
            <person name="Neuveglise C."/>
            <person name="Talla E."/>
            <person name="Goffard N."/>
            <person name="Frangeul L."/>
            <person name="Aigle M."/>
            <person name="Anthouard V."/>
            <person name="Babour A."/>
            <person name="Barbe V."/>
            <person name="Barnay S."/>
            <person name="Blanchin S."/>
            <person name="Beckerich J.M."/>
            <person name="Beyne E."/>
            <person name="Bleykasten C."/>
            <person name="Boisrame A."/>
            <person name="Boyer J."/>
            <person name="Cattolico L."/>
            <person name="Confanioleri F."/>
            <person name="de Daruvar A."/>
            <person name="Despons L."/>
            <person name="Fabre E."/>
            <person name="Fairhead C."/>
            <person name="Ferry-Dumazet H."/>
            <person name="Groppi A."/>
            <person name="Hantraye F."/>
            <person name="Hennequin C."/>
            <person name="Jauniaux N."/>
            <person name="Joyet P."/>
            <person name="Kachouri R."/>
            <person name="Kerrest A."/>
            <person name="Koszul R."/>
            <person name="Lemaire M."/>
            <person name="Lesur I."/>
            <person name="Ma L."/>
            <person name="Muller H."/>
            <person name="Nicaud J.M."/>
            <person name="Nikolski M."/>
            <person name="Oztas S."/>
            <person name="Ozier-Kalogeropoulos O."/>
            <person name="Pellenz S."/>
            <person name="Potier S."/>
            <person name="Richard G.F."/>
            <person name="Straub M.L."/>
            <person name="Suleau A."/>
            <person name="Swennene D."/>
            <person name="Tekaia F."/>
            <person name="Wesolowski-Louvel M."/>
            <person name="Westhof E."/>
            <person name="Wirth B."/>
            <person name="Zeniou-Meyer M."/>
            <person name="Zivanovic I."/>
            <person name="Bolotin-Fukuhara M."/>
            <person name="Thierry A."/>
            <person name="Bouchier C."/>
            <person name="Caudron B."/>
            <person name="Scarpelli C."/>
            <person name="Gaillardin C."/>
            <person name="Weissenbach J."/>
            <person name="Wincker P."/>
            <person name="Souciet J.L."/>
        </authorList>
    </citation>
    <scope>NUCLEOTIDE SEQUENCE [LARGE SCALE GENOMIC DNA]</scope>
    <source>
        <strain evidence="13">ATCC 8585 / CBS 2359 / DSM 70799 / NBRC 1267 / NRRL Y-1140 / WM37</strain>
    </source>
</reference>
<dbReference type="GO" id="GO:0005634">
    <property type="term" value="C:nucleus"/>
    <property type="evidence" value="ECO:0007669"/>
    <property type="project" value="UniProtKB-SubCell"/>
</dbReference>
<dbReference type="GO" id="GO:0003697">
    <property type="term" value="F:single-stranded DNA binding"/>
    <property type="evidence" value="ECO:0007669"/>
    <property type="project" value="TreeGrafter"/>
</dbReference>
<keyword evidence="8" id="KW-0539">Nucleus</keyword>
<dbReference type="GO" id="GO:0003690">
    <property type="term" value="F:double-stranded DNA binding"/>
    <property type="evidence" value="ECO:0007669"/>
    <property type="project" value="TreeGrafter"/>
</dbReference>
<evidence type="ECO:0000256" key="1">
    <source>
        <dbReference type="ARBA" id="ARBA00004123"/>
    </source>
</evidence>
<protein>
    <submittedName>
        <fullName evidence="12">KLLA0F09625p</fullName>
    </submittedName>
</protein>
<keyword evidence="7" id="KW-0234">DNA repair</keyword>
<evidence type="ECO:0000256" key="7">
    <source>
        <dbReference type="ARBA" id="ARBA00023204"/>
    </source>
</evidence>
<dbReference type="PANTHER" id="PTHR12415:SF0">
    <property type="entry name" value="TYROSYL-DNA PHOSPHODIESTERASE 1"/>
    <property type="match status" value="1"/>
</dbReference>
<dbReference type="STRING" id="284590.Q6CKM2"/>
<dbReference type="GO" id="GO:0006281">
    <property type="term" value="P:DNA repair"/>
    <property type="evidence" value="ECO:0007669"/>
    <property type="project" value="UniProtKB-KW"/>
</dbReference>
<dbReference type="eggNOG" id="KOG2031">
    <property type="taxonomic scope" value="Eukaryota"/>
</dbReference>
<keyword evidence="5" id="KW-0378">Hydrolase</keyword>
<evidence type="ECO:0000256" key="6">
    <source>
        <dbReference type="ARBA" id="ARBA00022839"/>
    </source>
</evidence>
<evidence type="ECO:0000313" key="12">
    <source>
        <dbReference type="EMBL" id="CAG98225.1"/>
    </source>
</evidence>
<evidence type="ECO:0000256" key="11">
    <source>
        <dbReference type="PIRSR" id="PIRSR610347-3"/>
    </source>
</evidence>
<accession>Q6CKM2</accession>
<evidence type="ECO:0000256" key="9">
    <source>
        <dbReference type="PIRSR" id="PIRSR610347-1"/>
    </source>
</evidence>
<comment type="subcellular location">
    <subcellularLocation>
        <location evidence="1">Nucleus</location>
    </subcellularLocation>
</comment>
<feature type="site" description="Interaction with DNA" evidence="11">
    <location>
        <position position="413"/>
    </location>
</feature>
<feature type="binding site" evidence="10">
    <location>
        <position position="142"/>
    </location>
    <ligand>
        <name>substrate</name>
    </ligand>
</feature>
<dbReference type="InParanoid" id="Q6CKM2"/>
<dbReference type="GO" id="GO:0017005">
    <property type="term" value="F:3'-tyrosyl-DNA phosphodiesterase activity"/>
    <property type="evidence" value="ECO:0007669"/>
    <property type="project" value="TreeGrafter"/>
</dbReference>
<dbReference type="Pfam" id="PF06087">
    <property type="entry name" value="Tyr-DNA_phospho"/>
    <property type="match status" value="1"/>
</dbReference>
<evidence type="ECO:0000256" key="2">
    <source>
        <dbReference type="ARBA" id="ARBA00010205"/>
    </source>
</evidence>